<dbReference type="GO" id="GO:0046872">
    <property type="term" value="F:metal ion binding"/>
    <property type="evidence" value="ECO:0007669"/>
    <property type="project" value="UniProtKB-KW"/>
</dbReference>
<dbReference type="GO" id="GO:0004540">
    <property type="term" value="F:RNA nuclease activity"/>
    <property type="evidence" value="ECO:0007669"/>
    <property type="project" value="InterPro"/>
</dbReference>
<name>A0A2V1JX77_EUBRA</name>
<keyword evidence="5" id="KW-0694">RNA-binding</keyword>
<dbReference type="InterPro" id="IPR019307">
    <property type="entry name" value="RNA-bd_AU-1/RNase_E/G"/>
</dbReference>
<dbReference type="InterPro" id="IPR004659">
    <property type="entry name" value="RNase_E/G"/>
</dbReference>
<dbReference type="GO" id="GO:0003723">
    <property type="term" value="F:RNA binding"/>
    <property type="evidence" value="ECO:0007669"/>
    <property type="project" value="UniProtKB-KW"/>
</dbReference>
<evidence type="ECO:0000256" key="5">
    <source>
        <dbReference type="ARBA" id="ARBA00022884"/>
    </source>
</evidence>
<dbReference type="PROSITE" id="PS50126">
    <property type="entry name" value="S1"/>
    <property type="match status" value="1"/>
</dbReference>
<evidence type="ECO:0000313" key="7">
    <source>
        <dbReference type="EMBL" id="PWE87811.1"/>
    </source>
</evidence>
<feature type="domain" description="S1 motif" evidence="6">
    <location>
        <begin position="46"/>
        <end position="125"/>
    </location>
</feature>
<dbReference type="GO" id="GO:0006364">
    <property type="term" value="P:rRNA processing"/>
    <property type="evidence" value="ECO:0007669"/>
    <property type="project" value="TreeGrafter"/>
</dbReference>
<dbReference type="GO" id="GO:0016787">
    <property type="term" value="F:hydrolase activity"/>
    <property type="evidence" value="ECO:0007669"/>
    <property type="project" value="UniProtKB-KW"/>
</dbReference>
<keyword evidence="2" id="KW-0479">Metal-binding</keyword>
<dbReference type="InterPro" id="IPR012340">
    <property type="entry name" value="NA-bd_OB-fold"/>
</dbReference>
<dbReference type="Proteomes" id="UP000245288">
    <property type="component" value="Unassembled WGS sequence"/>
</dbReference>
<dbReference type="PANTHER" id="PTHR30001:SF0">
    <property type="entry name" value="RIBONUCLEASE G"/>
    <property type="match status" value="1"/>
</dbReference>
<evidence type="ECO:0000313" key="8">
    <source>
        <dbReference type="Proteomes" id="UP000245288"/>
    </source>
</evidence>
<keyword evidence="3" id="KW-0378">Hydrolase</keyword>
<evidence type="ECO:0000256" key="4">
    <source>
        <dbReference type="ARBA" id="ARBA00022842"/>
    </source>
</evidence>
<evidence type="ECO:0000259" key="6">
    <source>
        <dbReference type="PROSITE" id="PS50126"/>
    </source>
</evidence>
<organism evidence="7 8">
    <name type="scientific">Eubacterium ramulus</name>
    <dbReference type="NCBI Taxonomy" id="39490"/>
    <lineage>
        <taxon>Bacteria</taxon>
        <taxon>Bacillati</taxon>
        <taxon>Bacillota</taxon>
        <taxon>Clostridia</taxon>
        <taxon>Eubacteriales</taxon>
        <taxon>Eubacteriaceae</taxon>
        <taxon>Eubacterium</taxon>
    </lineage>
</organism>
<dbReference type="EMBL" id="JRFU01000014">
    <property type="protein sequence ID" value="PWE87811.1"/>
    <property type="molecule type" value="Genomic_DNA"/>
</dbReference>
<dbReference type="Pfam" id="PF10150">
    <property type="entry name" value="RNase_E_G"/>
    <property type="match status" value="1"/>
</dbReference>
<evidence type="ECO:0000256" key="1">
    <source>
        <dbReference type="ARBA" id="ARBA00001946"/>
    </source>
</evidence>
<protein>
    <recommendedName>
        <fullName evidence="6">S1 motif domain-containing protein</fullName>
    </recommendedName>
</protein>
<evidence type="ECO:0000256" key="2">
    <source>
        <dbReference type="ARBA" id="ARBA00022723"/>
    </source>
</evidence>
<reference evidence="7 8" key="1">
    <citation type="submission" date="2014-09" db="EMBL/GenBank/DDBJ databases">
        <title>Butyrate-producing bacteria isolated from human gut.</title>
        <authorList>
            <person name="Zhang Q."/>
            <person name="Zhao L."/>
        </authorList>
    </citation>
    <scope>NUCLEOTIDE SEQUENCE [LARGE SCALE GENOMIC DNA]</scope>
    <source>
        <strain evidence="7 8">21</strain>
    </source>
</reference>
<evidence type="ECO:0000256" key="3">
    <source>
        <dbReference type="ARBA" id="ARBA00022801"/>
    </source>
</evidence>
<comment type="caution">
    <text evidence="7">The sequence shown here is derived from an EMBL/GenBank/DDBJ whole genome shotgun (WGS) entry which is preliminary data.</text>
</comment>
<sequence>MTTLNHKVIITDTSICGSQIRMCATVSEQRLVEVRCRKVEQESILGNIYVGRVQKVVPNIRAAFIEIQPGLACYYSMEEAAEPIFVKKIPSKKLVQGDELLVQVTRESVKTKAPTVSANLNVTGRYLVLTSGDHRLGFSSKLTKLEKEHYREVLSGCKNENFGIIVRTNAREVSDELLLQEYESLKEKLTQMIRTATMRTCFSCVSRTPESYMKYLQNSYQEGFTEIITDLPEVFESIRQQQESDPSFAQIPLRLYEDNLLPLAALYNLNKQTEDALQKKVWLKSGGYLVIEPTEALTVVDVNTGKSVTKKDRQEHFLKINLEAAAETAAQIRLRNISGIVIIDFINLEREEDQKTVMEHLRRCVREDSVPVQVVDMTRLNLVELTRKKVEKSLAEQLTE</sequence>
<comment type="cofactor">
    <cofactor evidence="1">
        <name>Mg(2+)</name>
        <dbReference type="ChEBI" id="CHEBI:18420"/>
    </cofactor>
</comment>
<dbReference type="Gene3D" id="2.40.50.140">
    <property type="entry name" value="Nucleic acid-binding proteins"/>
    <property type="match status" value="1"/>
</dbReference>
<accession>A0A2V1JX77</accession>
<gene>
    <name evidence="7" type="ORF">LG34_01885</name>
</gene>
<proteinExistence type="predicted"/>
<keyword evidence="8" id="KW-1185">Reference proteome</keyword>
<keyword evidence="4" id="KW-0460">Magnesium</keyword>
<dbReference type="SUPFAM" id="SSF50249">
    <property type="entry name" value="Nucleic acid-binding proteins"/>
    <property type="match status" value="1"/>
</dbReference>
<dbReference type="CDD" id="cd04453">
    <property type="entry name" value="S1_RNase_E"/>
    <property type="match status" value="1"/>
</dbReference>
<dbReference type="GO" id="GO:0005737">
    <property type="term" value="C:cytoplasm"/>
    <property type="evidence" value="ECO:0007669"/>
    <property type="project" value="TreeGrafter"/>
</dbReference>
<dbReference type="InterPro" id="IPR003029">
    <property type="entry name" value="S1_domain"/>
</dbReference>
<dbReference type="PANTHER" id="PTHR30001">
    <property type="entry name" value="RIBONUCLEASE"/>
    <property type="match status" value="1"/>
</dbReference>
<dbReference type="AlphaFoldDB" id="A0A2V1JX77"/>